<name>A0AAJ1Z7C0_9BACI</name>
<sequence length="80" mass="9346">MFDYKEKKASVILLPSSFGRSRAIISSMQRKRRKNEGLNTDIRYEFNEIYRQMIKAGSKTARKAMIDVYKYLDSLGGFVK</sequence>
<accession>A0AAJ1Z7C0</accession>
<dbReference type="InterPro" id="IPR028900">
    <property type="entry name" value="Tox-SHH_dom"/>
</dbReference>
<evidence type="ECO:0000313" key="2">
    <source>
        <dbReference type="EMBL" id="MDR4328777.1"/>
    </source>
</evidence>
<protein>
    <recommendedName>
        <fullName evidence="1">Tox-SHH domain-containing protein</fullName>
    </recommendedName>
</protein>
<dbReference type="Pfam" id="PF15652">
    <property type="entry name" value="Tox-SHH"/>
    <property type="match status" value="1"/>
</dbReference>
<evidence type="ECO:0000313" key="3">
    <source>
        <dbReference type="Proteomes" id="UP001248134"/>
    </source>
</evidence>
<feature type="domain" description="Tox-SHH" evidence="1">
    <location>
        <begin position="3"/>
        <end position="73"/>
    </location>
</feature>
<comment type="caution">
    <text evidence="2">The sequence shown here is derived from an EMBL/GenBank/DDBJ whole genome shotgun (WGS) entry which is preliminary data.</text>
</comment>
<reference evidence="2" key="1">
    <citation type="submission" date="2019-07" db="EMBL/GenBank/DDBJ databases">
        <title>Phylogenomic Reclassification of ATCC Bacillus Strains and Various Taxa within the Genus Bacillus.</title>
        <authorList>
            <person name="Riojas M.A."/>
            <person name="Frank A.M."/>
            <person name="Fenn S.L."/>
            <person name="King S.P."/>
            <person name="Brower S.M."/>
            <person name="Hazbon M.H."/>
        </authorList>
    </citation>
    <scope>NUCLEOTIDE SEQUENCE</scope>
    <source>
        <strain evidence="2">NR-12239</strain>
    </source>
</reference>
<dbReference type="RefSeq" id="WP_141521865.1">
    <property type="nucleotide sequence ID" value="NZ_JANIOB010000014.1"/>
</dbReference>
<evidence type="ECO:0000259" key="1">
    <source>
        <dbReference type="Pfam" id="PF15652"/>
    </source>
</evidence>
<gene>
    <name evidence="2" type="ORF">FOS08_23600</name>
</gene>
<proteinExistence type="predicted"/>
<dbReference type="Proteomes" id="UP001248134">
    <property type="component" value="Unassembled WGS sequence"/>
</dbReference>
<dbReference type="AlphaFoldDB" id="A0AAJ1Z7C0"/>
<dbReference type="EMBL" id="VLYX01000039">
    <property type="protein sequence ID" value="MDR4328777.1"/>
    <property type="molecule type" value="Genomic_DNA"/>
</dbReference>
<organism evidence="2 3">
    <name type="scientific">Bacillus pseudomycoides</name>
    <dbReference type="NCBI Taxonomy" id="64104"/>
    <lineage>
        <taxon>Bacteria</taxon>
        <taxon>Bacillati</taxon>
        <taxon>Bacillota</taxon>
        <taxon>Bacilli</taxon>
        <taxon>Bacillales</taxon>
        <taxon>Bacillaceae</taxon>
        <taxon>Bacillus</taxon>
        <taxon>Bacillus cereus group</taxon>
    </lineage>
</organism>